<dbReference type="Pfam" id="PF07992">
    <property type="entry name" value="Pyr_redox_2"/>
    <property type="match status" value="1"/>
</dbReference>
<dbReference type="EMBL" id="KN847479">
    <property type="protein sequence ID" value="KIX03861.1"/>
    <property type="molecule type" value="Genomic_DNA"/>
</dbReference>
<dbReference type="PRINTS" id="PR00368">
    <property type="entry name" value="FADPNR"/>
</dbReference>
<proteinExistence type="predicted"/>
<dbReference type="SUPFAM" id="SSF51905">
    <property type="entry name" value="FAD/NAD(P)-binding domain"/>
    <property type="match status" value="1"/>
</dbReference>
<sequence>MLDKLRLVLKLIGLTFSLTFVRISFHISGQIHRLTYKTDTNPKNVVVVGGSFAGYFLAKQLSESLPSGYRVILIEKHSHFHFTWNFPRISVVPDHDHEAFIPFPSRPKLAPEGAYLFQQGNVVAIAPRKVTLEDGSSIDFDYLAIATGSQARYPAKFEADGKSEGIKFFQEQQDRIKAGQNIVIVGGGAAGVEVAGDIKTKYPEKSVTLVHSRKNLLNNFGVGLHETAQKALEALEVKLYLGERVISDMDTESPKEITLSSGTILRCDTLIKCTGQYPRATLIRGFSPASVSQSGGILVDGMLRLKNSPSPNIFALGDVIDTPGPKMGRAATMQGMCVADNIVRAIKQKPLKTYSPTFVDTSIELTLGLGKNVMYINDGKSEISFSKKMTDESMHAAQMWKLMDAQPFHDAGDLEASKLSA</sequence>
<gene>
    <name evidence="2" type="ORF">Z518_07414</name>
</gene>
<dbReference type="GO" id="GO:0004174">
    <property type="term" value="F:electron-transferring-flavoprotein dehydrogenase activity"/>
    <property type="evidence" value="ECO:0007669"/>
    <property type="project" value="TreeGrafter"/>
</dbReference>
<dbReference type="Proteomes" id="UP000053617">
    <property type="component" value="Unassembled WGS sequence"/>
</dbReference>
<evidence type="ECO:0000313" key="3">
    <source>
        <dbReference type="Proteomes" id="UP000053617"/>
    </source>
</evidence>
<dbReference type="PANTHER" id="PTHR43735:SF11">
    <property type="entry name" value="HYPOTHETICAL OXIDOREDUCTASE (EUROFUNG)"/>
    <property type="match status" value="1"/>
</dbReference>
<dbReference type="HOGENOM" id="CLU_019845_0_0_1"/>
<feature type="domain" description="FAD/NAD(P)-binding" evidence="1">
    <location>
        <begin position="44"/>
        <end position="335"/>
    </location>
</feature>
<dbReference type="GeneID" id="25295485"/>
<evidence type="ECO:0000313" key="2">
    <source>
        <dbReference type="EMBL" id="KIX03861.1"/>
    </source>
</evidence>
<dbReference type="InterPro" id="IPR023753">
    <property type="entry name" value="FAD/NAD-binding_dom"/>
</dbReference>
<dbReference type="OrthoDB" id="202203at2759"/>
<protein>
    <recommendedName>
        <fullName evidence="1">FAD/NAD(P)-binding domain-containing protein</fullName>
    </recommendedName>
</protein>
<accession>A0A0D2IKY4</accession>
<dbReference type="VEuPathDB" id="FungiDB:Z518_07414"/>
<dbReference type="AlphaFoldDB" id="A0A0D2IKY4"/>
<dbReference type="STRING" id="1442369.A0A0D2IKY4"/>
<dbReference type="RefSeq" id="XP_013270997.1">
    <property type="nucleotide sequence ID" value="XM_013415543.1"/>
</dbReference>
<evidence type="ECO:0000259" key="1">
    <source>
        <dbReference type="Pfam" id="PF07992"/>
    </source>
</evidence>
<name>A0A0D2IKY4_9EURO</name>
<organism evidence="2 3">
    <name type="scientific">Rhinocladiella mackenziei CBS 650.93</name>
    <dbReference type="NCBI Taxonomy" id="1442369"/>
    <lineage>
        <taxon>Eukaryota</taxon>
        <taxon>Fungi</taxon>
        <taxon>Dikarya</taxon>
        <taxon>Ascomycota</taxon>
        <taxon>Pezizomycotina</taxon>
        <taxon>Eurotiomycetes</taxon>
        <taxon>Chaetothyriomycetidae</taxon>
        <taxon>Chaetothyriales</taxon>
        <taxon>Herpotrichiellaceae</taxon>
        <taxon>Rhinocladiella</taxon>
    </lineage>
</organism>
<dbReference type="GO" id="GO:0050660">
    <property type="term" value="F:flavin adenine dinucleotide binding"/>
    <property type="evidence" value="ECO:0007669"/>
    <property type="project" value="TreeGrafter"/>
</dbReference>
<dbReference type="PANTHER" id="PTHR43735">
    <property type="entry name" value="APOPTOSIS-INDUCING FACTOR 1"/>
    <property type="match status" value="1"/>
</dbReference>
<dbReference type="PRINTS" id="PR00469">
    <property type="entry name" value="PNDRDTASEII"/>
</dbReference>
<dbReference type="InterPro" id="IPR036188">
    <property type="entry name" value="FAD/NAD-bd_sf"/>
</dbReference>
<dbReference type="Gene3D" id="3.50.50.100">
    <property type="match status" value="1"/>
</dbReference>
<reference evidence="2 3" key="1">
    <citation type="submission" date="2015-01" db="EMBL/GenBank/DDBJ databases">
        <title>The Genome Sequence of Rhinocladiella mackenzie CBS 650.93.</title>
        <authorList>
            <consortium name="The Broad Institute Genomics Platform"/>
            <person name="Cuomo C."/>
            <person name="de Hoog S."/>
            <person name="Gorbushina A."/>
            <person name="Stielow B."/>
            <person name="Teixiera M."/>
            <person name="Abouelleil A."/>
            <person name="Chapman S.B."/>
            <person name="Priest M."/>
            <person name="Young S.K."/>
            <person name="Wortman J."/>
            <person name="Nusbaum C."/>
            <person name="Birren B."/>
        </authorList>
    </citation>
    <scope>NUCLEOTIDE SEQUENCE [LARGE SCALE GENOMIC DNA]</scope>
    <source>
        <strain evidence="2 3">CBS 650.93</strain>
    </source>
</reference>
<keyword evidence="3" id="KW-1185">Reference proteome</keyword>
<dbReference type="GO" id="GO:0005737">
    <property type="term" value="C:cytoplasm"/>
    <property type="evidence" value="ECO:0007669"/>
    <property type="project" value="TreeGrafter"/>
</dbReference>